<dbReference type="OrthoDB" id="269098at2"/>
<evidence type="ECO:0000256" key="1">
    <source>
        <dbReference type="SAM" id="Phobius"/>
    </source>
</evidence>
<dbReference type="RefSeq" id="WP_148597639.1">
    <property type="nucleotide sequence ID" value="NZ_CP042997.1"/>
</dbReference>
<organism evidence="3 4">
    <name type="scientific">Aquisphaera giovannonii</name>
    <dbReference type="NCBI Taxonomy" id="406548"/>
    <lineage>
        <taxon>Bacteria</taxon>
        <taxon>Pseudomonadati</taxon>
        <taxon>Planctomycetota</taxon>
        <taxon>Planctomycetia</taxon>
        <taxon>Isosphaerales</taxon>
        <taxon>Isosphaeraceae</taxon>
        <taxon>Aquisphaera</taxon>
    </lineage>
</organism>
<name>A0A5B9WD62_9BACT</name>
<dbReference type="PANTHER" id="PTHR30093">
    <property type="entry name" value="GENERAL SECRETION PATHWAY PROTEIN G"/>
    <property type="match status" value="1"/>
</dbReference>
<dbReference type="InterPro" id="IPR027558">
    <property type="entry name" value="Pre_pil_HX9DG_C"/>
</dbReference>
<dbReference type="EMBL" id="CP042997">
    <property type="protein sequence ID" value="QEH38169.1"/>
    <property type="molecule type" value="Genomic_DNA"/>
</dbReference>
<feature type="transmembrane region" description="Helical" evidence="1">
    <location>
        <begin position="7"/>
        <end position="31"/>
    </location>
</feature>
<dbReference type="PROSITE" id="PS00409">
    <property type="entry name" value="PROKAR_NTER_METHYL"/>
    <property type="match status" value="1"/>
</dbReference>
<sequence>MNPRRRGFTLIELLVVISIIGVLVGLLLPAINSAREAGRRAQCQNNLKNVGLALTQFSTAKNSFPNSGVFFEDATKVNPQNPTTSSIYLATSLQSAPSGLSASSLVYTWGRSWVVSILPYLDQQDLANAWDNDGNYLETATTGTALQASNYTIGSTALAILRCPDDLNAQDGKGNLSYVVNGGFSRFPTVPIAWQGTVANGQNAGFTLQWLTSADGPATAQSIGVRLGVMFPGAVVHSGQTAGTGLGTTKFSWNTNTTLSSIQDGLSNTILVSESTTAGYAAQGQGIFSDVETNWACPHPNFTSFMASDNVCGGADGQGTTGACYNAGLGPKNATGGQVDGGNWDFANKLGTFENIGYGLSGALKGGFPYINSGHPGGFNVTMCDGSVHYVKNQISGTVFSKIVTSAGSKLPPAAAGFGGLLQLPVNQDEYAQ</sequence>
<reference evidence="3 4" key="1">
    <citation type="submission" date="2019-08" db="EMBL/GenBank/DDBJ databases">
        <title>Deep-cultivation of Planctomycetes and their phenomic and genomic characterization uncovers novel biology.</title>
        <authorList>
            <person name="Wiegand S."/>
            <person name="Jogler M."/>
            <person name="Boedeker C."/>
            <person name="Pinto D."/>
            <person name="Vollmers J."/>
            <person name="Rivas-Marin E."/>
            <person name="Kohn T."/>
            <person name="Peeters S.H."/>
            <person name="Heuer A."/>
            <person name="Rast P."/>
            <person name="Oberbeckmann S."/>
            <person name="Bunk B."/>
            <person name="Jeske O."/>
            <person name="Meyerdierks A."/>
            <person name="Storesund J.E."/>
            <person name="Kallscheuer N."/>
            <person name="Luecker S."/>
            <person name="Lage O.M."/>
            <person name="Pohl T."/>
            <person name="Merkel B.J."/>
            <person name="Hornburger P."/>
            <person name="Mueller R.-W."/>
            <person name="Bruemmer F."/>
            <person name="Labrenz M."/>
            <person name="Spormann A.M."/>
            <person name="Op den Camp H."/>
            <person name="Overmann J."/>
            <person name="Amann R."/>
            <person name="Jetten M.S.M."/>
            <person name="Mascher T."/>
            <person name="Medema M.H."/>
            <person name="Devos D.P."/>
            <person name="Kaster A.-K."/>
            <person name="Ovreas L."/>
            <person name="Rohde M."/>
            <person name="Galperin M.Y."/>
            <person name="Jogler C."/>
        </authorList>
    </citation>
    <scope>NUCLEOTIDE SEQUENCE [LARGE SCALE GENOMIC DNA]</scope>
    <source>
        <strain evidence="3 4">OJF2</strain>
    </source>
</reference>
<keyword evidence="1" id="KW-0472">Membrane</keyword>
<evidence type="ECO:0000313" key="3">
    <source>
        <dbReference type="EMBL" id="QEH38169.1"/>
    </source>
</evidence>
<dbReference type="Pfam" id="PF07596">
    <property type="entry name" value="SBP_bac_10"/>
    <property type="match status" value="1"/>
</dbReference>
<dbReference type="InterPro" id="IPR045584">
    <property type="entry name" value="Pilin-like"/>
</dbReference>
<dbReference type="PANTHER" id="PTHR30093:SF2">
    <property type="entry name" value="TYPE II SECRETION SYSTEM PROTEIN H"/>
    <property type="match status" value="1"/>
</dbReference>
<dbReference type="NCBIfam" id="TIGR02532">
    <property type="entry name" value="IV_pilin_GFxxxE"/>
    <property type="match status" value="1"/>
</dbReference>
<evidence type="ECO:0000259" key="2">
    <source>
        <dbReference type="Pfam" id="PF07596"/>
    </source>
</evidence>
<dbReference type="NCBIfam" id="TIGR04294">
    <property type="entry name" value="pre_pil_HX9DG"/>
    <property type="match status" value="1"/>
</dbReference>
<dbReference type="Gene3D" id="3.30.700.10">
    <property type="entry name" value="Glycoprotein, Type 4 Pilin"/>
    <property type="match status" value="1"/>
</dbReference>
<accession>A0A5B9WD62</accession>
<dbReference type="Pfam" id="PF07963">
    <property type="entry name" value="N_methyl"/>
    <property type="match status" value="1"/>
</dbReference>
<keyword evidence="4" id="KW-1185">Reference proteome</keyword>
<feature type="domain" description="DUF1559" evidence="2">
    <location>
        <begin position="33"/>
        <end position="395"/>
    </location>
</feature>
<gene>
    <name evidence="3" type="ORF">OJF2_67670</name>
</gene>
<evidence type="ECO:0000313" key="4">
    <source>
        <dbReference type="Proteomes" id="UP000324233"/>
    </source>
</evidence>
<dbReference type="SUPFAM" id="SSF54523">
    <property type="entry name" value="Pili subunits"/>
    <property type="match status" value="1"/>
</dbReference>
<dbReference type="InterPro" id="IPR012902">
    <property type="entry name" value="N_methyl_site"/>
</dbReference>
<keyword evidence="1" id="KW-0812">Transmembrane</keyword>
<protein>
    <recommendedName>
        <fullName evidence="2">DUF1559 domain-containing protein</fullName>
    </recommendedName>
</protein>
<dbReference type="KEGG" id="agv:OJF2_67670"/>
<dbReference type="Proteomes" id="UP000324233">
    <property type="component" value="Chromosome"/>
</dbReference>
<dbReference type="InterPro" id="IPR011453">
    <property type="entry name" value="DUF1559"/>
</dbReference>
<dbReference type="AlphaFoldDB" id="A0A5B9WD62"/>
<keyword evidence="1" id="KW-1133">Transmembrane helix</keyword>
<proteinExistence type="predicted"/>